<comment type="cofactor">
    <cofactor evidence="1">
        <name>FAD</name>
        <dbReference type="ChEBI" id="CHEBI:57692"/>
    </cofactor>
</comment>
<dbReference type="SUPFAM" id="SSF54292">
    <property type="entry name" value="2Fe-2S ferredoxin-like"/>
    <property type="match status" value="1"/>
</dbReference>
<dbReference type="Proteomes" id="UP000220629">
    <property type="component" value="Unassembled WGS sequence"/>
</dbReference>
<dbReference type="InterPro" id="IPR017938">
    <property type="entry name" value="Riboflavin_synthase-like_b-brl"/>
</dbReference>
<dbReference type="Gene3D" id="3.40.50.80">
    <property type="entry name" value="Nucleotide-binding domain of ferredoxin-NADP reductase (FNR) module"/>
    <property type="match status" value="1"/>
</dbReference>
<keyword evidence="2" id="KW-0479">Metal-binding</keyword>
<comment type="cofactor">
    <cofactor evidence="3">
        <name>[2Fe-2S] cluster</name>
        <dbReference type="ChEBI" id="CHEBI:190135"/>
    </cofactor>
</comment>
<dbReference type="CDD" id="cd00207">
    <property type="entry name" value="fer2"/>
    <property type="match status" value="1"/>
</dbReference>
<dbReference type="InterPro" id="IPR039261">
    <property type="entry name" value="FNR_nucleotide-bd"/>
</dbReference>
<organism evidence="7 9">
    <name type="scientific">Burkholderia gladioli</name>
    <name type="common">Pseudomonas marginata</name>
    <name type="synonym">Phytomonas marginata</name>
    <dbReference type="NCBI Taxonomy" id="28095"/>
    <lineage>
        <taxon>Bacteria</taxon>
        <taxon>Pseudomonadati</taxon>
        <taxon>Pseudomonadota</taxon>
        <taxon>Betaproteobacteria</taxon>
        <taxon>Burkholderiales</taxon>
        <taxon>Burkholderiaceae</taxon>
        <taxon>Burkholderia</taxon>
    </lineage>
</organism>
<reference evidence="9" key="3">
    <citation type="submission" date="2017-09" db="EMBL/GenBank/DDBJ databases">
        <title>FDA dAtabase for Regulatory Grade micrObial Sequences (FDA-ARGOS): Supporting development and validation of Infectious Disease Dx tests.</title>
        <authorList>
            <person name="Minogue T."/>
            <person name="Wolcott M."/>
            <person name="Wasieloski L."/>
            <person name="Aguilar W."/>
            <person name="Moore D."/>
            <person name="Tallon L."/>
            <person name="Sadzewicz L."/>
            <person name="Ott S."/>
            <person name="Zhao X."/>
            <person name="Nagaraj S."/>
            <person name="Vavikolanu K."/>
            <person name="Aluvathingal J."/>
            <person name="Nadendla S."/>
            <person name="Sichtig H."/>
        </authorList>
    </citation>
    <scope>NUCLEOTIDE SEQUENCE [LARGE SCALE GENOMIC DNA]</scope>
    <source>
        <strain evidence="9">FDAARGOS_390</strain>
    </source>
</reference>
<proteinExistence type="predicted"/>
<dbReference type="InterPro" id="IPR001709">
    <property type="entry name" value="Flavoprot_Pyr_Nucl_cyt_Rdtase"/>
</dbReference>
<dbReference type="AlphaFoldDB" id="A0A095F2C9"/>
<reference evidence="7" key="2">
    <citation type="submission" date="2017-09" db="EMBL/GenBank/DDBJ databases">
        <title>FDA dAtabase for Regulatory Grade micrObial Sequences (FDA-ARGOS): Supporting development and validation of Infectious Disease Dx tests.</title>
        <authorList>
            <person name="Minogue T."/>
            <person name="Wolcott M."/>
            <person name="Wasieloski L."/>
            <person name="Aguilar W."/>
            <person name="Moore D."/>
            <person name="Tallon L.J."/>
            <person name="Sadzewicz L."/>
            <person name="Ott S."/>
            <person name="Zhao X."/>
            <person name="Nagaraj S."/>
            <person name="Vavikolanu K."/>
            <person name="Aluvathingal J."/>
            <person name="Nadendla S."/>
            <person name="Sichtig H."/>
        </authorList>
    </citation>
    <scope>NUCLEOTIDE SEQUENCE</scope>
    <source>
        <strain evidence="7">FDAARGOS_390</strain>
    </source>
</reference>
<comment type="caution">
    <text evidence="7">The sequence shown here is derived from an EMBL/GenBank/DDBJ whole genome shotgun (WGS) entry which is preliminary data.</text>
</comment>
<dbReference type="PRINTS" id="PR00410">
    <property type="entry name" value="PHEHYDRXLASE"/>
</dbReference>
<dbReference type="InterPro" id="IPR050415">
    <property type="entry name" value="MRET"/>
</dbReference>
<dbReference type="PRINTS" id="PR00371">
    <property type="entry name" value="FPNCR"/>
</dbReference>
<evidence type="ECO:0000313" key="7">
    <source>
        <dbReference type="EMBL" id="PEH37840.1"/>
    </source>
</evidence>
<accession>A0A095F2C9</accession>
<dbReference type="Pfam" id="PF00175">
    <property type="entry name" value="NAD_binding_1"/>
    <property type="match status" value="1"/>
</dbReference>
<dbReference type="InterPro" id="IPR012675">
    <property type="entry name" value="Beta-grasp_dom_sf"/>
</dbReference>
<dbReference type="Pfam" id="PF00111">
    <property type="entry name" value="Fer2"/>
    <property type="match status" value="1"/>
</dbReference>
<dbReference type="InterPro" id="IPR001041">
    <property type="entry name" value="2Fe-2S_ferredoxin-type"/>
</dbReference>
<dbReference type="Pfam" id="PF00970">
    <property type="entry name" value="FAD_binding_6"/>
    <property type="match status" value="1"/>
</dbReference>
<dbReference type="InterPro" id="IPR017927">
    <property type="entry name" value="FAD-bd_FR_type"/>
</dbReference>
<evidence type="ECO:0000259" key="4">
    <source>
        <dbReference type="PROSITE" id="PS51085"/>
    </source>
</evidence>
<keyword evidence="2" id="KW-0411">Iron-sulfur</keyword>
<dbReference type="PANTHER" id="PTHR47354">
    <property type="entry name" value="NADH OXIDOREDUCTASE HCR"/>
    <property type="match status" value="1"/>
</dbReference>
<name>A0A095F2C9_BURGA</name>
<dbReference type="PROSITE" id="PS51085">
    <property type="entry name" value="2FE2S_FER_2"/>
    <property type="match status" value="1"/>
</dbReference>
<sequence length="385" mass="42392">MVFCVSDSWQLVLATNCISRVDQESGRRLVSLWIGNGDEKVNYQVLLSPSGNRCVAKSGETVLSAATNAGLFLPYSCRSGVCRTCKGRVIKGQVDHGHSLGKALSSEERQQGYALLCSAKPVTDVTIEIAELSGLDTVKASTYPCRVAEITRPADDVAVLKLRLPLNETFFFRAGQYIDILLKDGVRRSYSIAVPPDPVSLTHIELHIRRHPGGLFTEHVFSALAQRDMLRFEGPFGSFFLRETAAKPVVLLAGGTGFAPIKAIVEYALQRDSLRQFHIYWGGRQRRDLYLADLPQKWAAERSNVRFEPVLSGPEIDADWTGRTGWVHRAVVEDFPDLSGYEVYACGAPAMVNAAREELTGQCSLPQEAFYADAFITQAETAKCG</sequence>
<dbReference type="SUPFAM" id="SSF63380">
    <property type="entry name" value="Riboflavin synthase domain-like"/>
    <property type="match status" value="1"/>
</dbReference>
<dbReference type="PANTHER" id="PTHR47354:SF5">
    <property type="entry name" value="PROTEIN RFBI"/>
    <property type="match status" value="1"/>
</dbReference>
<dbReference type="Proteomes" id="UP000029590">
    <property type="component" value="Unassembled WGS sequence"/>
</dbReference>
<feature type="domain" description="2Fe-2S ferredoxin-type" evidence="4">
    <location>
        <begin position="43"/>
        <end position="133"/>
    </location>
</feature>
<keyword evidence="2" id="KW-0408">Iron</keyword>
<dbReference type="EMBL" id="JPGG01000017">
    <property type="protein sequence ID" value="KGC11085.1"/>
    <property type="molecule type" value="Genomic_DNA"/>
</dbReference>
<evidence type="ECO:0000256" key="3">
    <source>
        <dbReference type="ARBA" id="ARBA00034078"/>
    </source>
</evidence>
<evidence type="ECO:0000256" key="2">
    <source>
        <dbReference type="ARBA" id="ARBA00022714"/>
    </source>
</evidence>
<dbReference type="KEGG" id="bgo:BM43_4090"/>
<keyword evidence="2" id="KW-0001">2Fe-2S</keyword>
<dbReference type="Gene3D" id="3.10.20.30">
    <property type="match status" value="1"/>
</dbReference>
<dbReference type="GO" id="GO:0016491">
    <property type="term" value="F:oxidoreductase activity"/>
    <property type="evidence" value="ECO:0007669"/>
    <property type="project" value="InterPro"/>
</dbReference>
<dbReference type="OrthoDB" id="9806195at2"/>
<reference evidence="6 8" key="1">
    <citation type="submission" date="2014-04" db="EMBL/GenBank/DDBJ databases">
        <authorList>
            <person name="Bishop-Lilly K.A."/>
            <person name="Broomall S.M."/>
            <person name="Chain P.S."/>
            <person name="Chertkov O."/>
            <person name="Coyne S.R."/>
            <person name="Daligault H.E."/>
            <person name="Davenport K.W."/>
            <person name="Erkkila T."/>
            <person name="Frey K.G."/>
            <person name="Gibbons H.S."/>
            <person name="Gu W."/>
            <person name="Jaissle J."/>
            <person name="Johnson S.L."/>
            <person name="Koroleva G.I."/>
            <person name="Ladner J.T."/>
            <person name="Lo C.-C."/>
            <person name="Minogue T.D."/>
            <person name="Munk C."/>
            <person name="Palacios G.F."/>
            <person name="Redden C.L."/>
            <person name="Rosenzweig C.N."/>
            <person name="Scholz M.B."/>
            <person name="Teshima H."/>
            <person name="Xu Y."/>
        </authorList>
    </citation>
    <scope>NUCLEOTIDE SEQUENCE [LARGE SCALE GENOMIC DNA]</scope>
    <source>
        <strain evidence="8">gladioli</strain>
        <strain evidence="6">Gladioli</strain>
    </source>
</reference>
<gene>
    <name evidence="7" type="ORF">CRM94_25530</name>
    <name evidence="6" type="ORF">DM48_7406</name>
</gene>
<protein>
    <submittedName>
        <fullName evidence="6">2Fe-2S iron-sulfur cluster binding domain protein</fullName>
    </submittedName>
    <submittedName>
        <fullName evidence="7">CDP-6-deoxy-delta-3,4-glucoseen reductase</fullName>
    </submittedName>
</protein>
<evidence type="ECO:0000256" key="1">
    <source>
        <dbReference type="ARBA" id="ARBA00001974"/>
    </source>
</evidence>
<dbReference type="CDD" id="cd06189">
    <property type="entry name" value="flavin_oxioreductase"/>
    <property type="match status" value="1"/>
</dbReference>
<dbReference type="SUPFAM" id="SSF52343">
    <property type="entry name" value="Ferredoxin reductase-like, C-terminal NADP-linked domain"/>
    <property type="match status" value="1"/>
</dbReference>
<evidence type="ECO:0000313" key="6">
    <source>
        <dbReference type="EMBL" id="KGC11085.1"/>
    </source>
</evidence>
<evidence type="ECO:0000259" key="5">
    <source>
        <dbReference type="PROSITE" id="PS51384"/>
    </source>
</evidence>
<dbReference type="InterPro" id="IPR008333">
    <property type="entry name" value="Cbr1-like_FAD-bd_dom"/>
</dbReference>
<evidence type="ECO:0000313" key="8">
    <source>
        <dbReference type="Proteomes" id="UP000029590"/>
    </source>
</evidence>
<dbReference type="Gene3D" id="2.40.30.10">
    <property type="entry name" value="Translation factors"/>
    <property type="match status" value="1"/>
</dbReference>
<dbReference type="EMBL" id="PDDY01000004">
    <property type="protein sequence ID" value="PEH37840.1"/>
    <property type="molecule type" value="Genomic_DNA"/>
</dbReference>
<dbReference type="InterPro" id="IPR036010">
    <property type="entry name" value="2Fe-2S_ferredoxin-like_sf"/>
</dbReference>
<dbReference type="InterPro" id="IPR001433">
    <property type="entry name" value="OxRdtase_FAD/NAD-bd"/>
</dbReference>
<dbReference type="PROSITE" id="PS51384">
    <property type="entry name" value="FAD_FR"/>
    <property type="match status" value="1"/>
</dbReference>
<dbReference type="GO" id="GO:0051537">
    <property type="term" value="F:2 iron, 2 sulfur cluster binding"/>
    <property type="evidence" value="ECO:0007669"/>
    <property type="project" value="UniProtKB-KW"/>
</dbReference>
<feature type="domain" description="FAD-binding FR-type" evidence="5">
    <location>
        <begin position="140"/>
        <end position="242"/>
    </location>
</feature>
<evidence type="ECO:0000313" key="9">
    <source>
        <dbReference type="Proteomes" id="UP000220629"/>
    </source>
</evidence>